<dbReference type="Proteomes" id="UP000239872">
    <property type="component" value="Unassembled WGS sequence"/>
</dbReference>
<evidence type="ECO:0008006" key="4">
    <source>
        <dbReference type="Google" id="ProtNLM"/>
    </source>
</evidence>
<name>A0A2S7SYY8_9BACT</name>
<dbReference type="EMBL" id="PPSL01000002">
    <property type="protein sequence ID" value="PQJ11795.1"/>
    <property type="molecule type" value="Genomic_DNA"/>
</dbReference>
<keyword evidence="1" id="KW-0732">Signal</keyword>
<protein>
    <recommendedName>
        <fullName evidence="4">Lipoprotein</fullName>
    </recommendedName>
</protein>
<proteinExistence type="predicted"/>
<sequence>MKMKPVLVLIILLTLTACSLKNNKKQIDKSHFECFDFYFYESTGDNIFIEVNNVQHAITFNMDSSNKDALSSLFGLKWNVLYPNSNGTIKVYGYYNKHDSSFILIHWWLKAPFKLHQYISDSELLEKGSSPFMQKEKLSPEDFNTDLHFSPEKYNVELAPQR</sequence>
<dbReference type="PROSITE" id="PS51257">
    <property type="entry name" value="PROKAR_LIPOPROTEIN"/>
    <property type="match status" value="1"/>
</dbReference>
<feature type="signal peptide" evidence="1">
    <location>
        <begin position="1"/>
        <end position="19"/>
    </location>
</feature>
<organism evidence="2 3">
    <name type="scientific">Flavipsychrobacter stenotrophus</name>
    <dbReference type="NCBI Taxonomy" id="2077091"/>
    <lineage>
        <taxon>Bacteria</taxon>
        <taxon>Pseudomonadati</taxon>
        <taxon>Bacteroidota</taxon>
        <taxon>Chitinophagia</taxon>
        <taxon>Chitinophagales</taxon>
        <taxon>Chitinophagaceae</taxon>
        <taxon>Flavipsychrobacter</taxon>
    </lineage>
</organism>
<dbReference type="AlphaFoldDB" id="A0A2S7SYY8"/>
<comment type="caution">
    <text evidence="2">The sequence shown here is derived from an EMBL/GenBank/DDBJ whole genome shotgun (WGS) entry which is preliminary data.</text>
</comment>
<keyword evidence="3" id="KW-1185">Reference proteome</keyword>
<evidence type="ECO:0000256" key="1">
    <source>
        <dbReference type="SAM" id="SignalP"/>
    </source>
</evidence>
<evidence type="ECO:0000313" key="3">
    <source>
        <dbReference type="Proteomes" id="UP000239872"/>
    </source>
</evidence>
<evidence type="ECO:0000313" key="2">
    <source>
        <dbReference type="EMBL" id="PQJ11795.1"/>
    </source>
</evidence>
<reference evidence="2 3" key="1">
    <citation type="submission" date="2018-01" db="EMBL/GenBank/DDBJ databases">
        <title>A novel member of the phylum Bacteroidetes isolated from glacier ice.</title>
        <authorList>
            <person name="Liu Q."/>
            <person name="Xin Y.-H."/>
        </authorList>
    </citation>
    <scope>NUCLEOTIDE SEQUENCE [LARGE SCALE GENOMIC DNA]</scope>
    <source>
        <strain evidence="2 3">RB1R16</strain>
    </source>
</reference>
<accession>A0A2S7SYY8</accession>
<gene>
    <name evidence="2" type="ORF">CJD36_008350</name>
</gene>
<feature type="chain" id="PRO_5015683731" description="Lipoprotein" evidence="1">
    <location>
        <begin position="20"/>
        <end position="162"/>
    </location>
</feature>